<name>A0A8K0KTL1_LADFU</name>
<organism evidence="3 4">
    <name type="scientific">Ladona fulva</name>
    <name type="common">Scarce chaser dragonfly</name>
    <name type="synonym">Libellula fulva</name>
    <dbReference type="NCBI Taxonomy" id="123851"/>
    <lineage>
        <taxon>Eukaryota</taxon>
        <taxon>Metazoa</taxon>
        <taxon>Ecdysozoa</taxon>
        <taxon>Arthropoda</taxon>
        <taxon>Hexapoda</taxon>
        <taxon>Insecta</taxon>
        <taxon>Pterygota</taxon>
        <taxon>Palaeoptera</taxon>
        <taxon>Odonata</taxon>
        <taxon>Epiprocta</taxon>
        <taxon>Anisoptera</taxon>
        <taxon>Libelluloidea</taxon>
        <taxon>Libellulidae</taxon>
        <taxon>Ladona</taxon>
    </lineage>
</organism>
<dbReference type="InterPro" id="IPR029070">
    <property type="entry name" value="Chitinase_insertion_sf"/>
</dbReference>
<dbReference type="Gene3D" id="3.10.50.10">
    <property type="match status" value="1"/>
</dbReference>
<dbReference type="PANTHER" id="PTHR11177">
    <property type="entry name" value="CHITINASE"/>
    <property type="match status" value="1"/>
</dbReference>
<gene>
    <name evidence="3" type="ORF">J437_LFUL019285</name>
</gene>
<keyword evidence="4" id="KW-1185">Reference proteome</keyword>
<evidence type="ECO:0000259" key="2">
    <source>
        <dbReference type="PROSITE" id="PS51910"/>
    </source>
</evidence>
<dbReference type="GO" id="GO:0005576">
    <property type="term" value="C:extracellular region"/>
    <property type="evidence" value="ECO:0007669"/>
    <property type="project" value="TreeGrafter"/>
</dbReference>
<comment type="caution">
    <text evidence="3">The sequence shown here is derived from an EMBL/GenBank/DDBJ whole genome shotgun (WGS) entry which is preliminary data.</text>
</comment>
<evidence type="ECO:0000313" key="3">
    <source>
        <dbReference type="EMBL" id="KAG8239576.1"/>
    </source>
</evidence>
<dbReference type="Proteomes" id="UP000792457">
    <property type="component" value="Unassembled WGS sequence"/>
</dbReference>
<keyword evidence="1" id="KW-0732">Signal</keyword>
<evidence type="ECO:0000313" key="4">
    <source>
        <dbReference type="Proteomes" id="UP000792457"/>
    </source>
</evidence>
<dbReference type="Gene3D" id="3.20.20.80">
    <property type="entry name" value="Glycosidases"/>
    <property type="match status" value="1"/>
</dbReference>
<sequence>MNTFTAAALLLLLLVVGGSDVPGERTRVGCYYIGVKSERYGTLFPEDIDASICTHLFYLHGAINNETHEISLKPPSPNMKTGGEGFVPRLAKLKAVNPDLKLILHTVTQTDWLSQEHSRRSNIIQNGVKWLNESGFDGLELSALVYDLEETEKMADFICEMKNELDKFGYTVITSLTGASTSLEQSISKIARCSDHIGLVTLHQEWSTHRIAPMSMIIPNVDWFVERGVPANKILVTVPSFGLIYILEDPEDTKMGAGVNGPGNDNREMMGGFGIRNKELLRKMNDSSLGWTIRRDNETKEPYAFTTTGLWTSYEDTTSMEYKARYVLERGLGGINIVDMDNDDDEGIGGEGKFPLTRKVYDIFRQENQPVNTDK</sequence>
<dbReference type="SMART" id="SM00636">
    <property type="entry name" value="Glyco_18"/>
    <property type="match status" value="1"/>
</dbReference>
<proteinExistence type="predicted"/>
<dbReference type="GO" id="GO:0008061">
    <property type="term" value="F:chitin binding"/>
    <property type="evidence" value="ECO:0007669"/>
    <property type="project" value="InterPro"/>
</dbReference>
<dbReference type="GO" id="GO:0006032">
    <property type="term" value="P:chitin catabolic process"/>
    <property type="evidence" value="ECO:0007669"/>
    <property type="project" value="TreeGrafter"/>
</dbReference>
<dbReference type="GO" id="GO:0005975">
    <property type="term" value="P:carbohydrate metabolic process"/>
    <property type="evidence" value="ECO:0007669"/>
    <property type="project" value="InterPro"/>
</dbReference>
<reference evidence="3" key="1">
    <citation type="submission" date="2013-04" db="EMBL/GenBank/DDBJ databases">
        <authorList>
            <person name="Qu J."/>
            <person name="Murali S.C."/>
            <person name="Bandaranaike D."/>
            <person name="Bellair M."/>
            <person name="Blankenburg K."/>
            <person name="Chao H."/>
            <person name="Dinh H."/>
            <person name="Doddapaneni H."/>
            <person name="Downs B."/>
            <person name="Dugan-Rocha S."/>
            <person name="Elkadiri S."/>
            <person name="Gnanaolivu R.D."/>
            <person name="Hernandez B."/>
            <person name="Javaid M."/>
            <person name="Jayaseelan J.C."/>
            <person name="Lee S."/>
            <person name="Li M."/>
            <person name="Ming W."/>
            <person name="Munidasa M."/>
            <person name="Muniz J."/>
            <person name="Nguyen L."/>
            <person name="Ongeri F."/>
            <person name="Osuji N."/>
            <person name="Pu L.-L."/>
            <person name="Puazo M."/>
            <person name="Qu C."/>
            <person name="Quiroz J."/>
            <person name="Raj R."/>
            <person name="Weissenberger G."/>
            <person name="Xin Y."/>
            <person name="Zou X."/>
            <person name="Han Y."/>
            <person name="Richards S."/>
            <person name="Worley K."/>
            <person name="Muzny D."/>
            <person name="Gibbs R."/>
        </authorList>
    </citation>
    <scope>NUCLEOTIDE SEQUENCE</scope>
    <source>
        <strain evidence="3">Sampled in the wild</strain>
    </source>
</reference>
<feature type="domain" description="GH18" evidence="2">
    <location>
        <begin position="26"/>
        <end position="367"/>
    </location>
</feature>
<accession>A0A8K0KTL1</accession>
<dbReference type="PROSITE" id="PS51910">
    <property type="entry name" value="GH18_2"/>
    <property type="match status" value="1"/>
</dbReference>
<dbReference type="PANTHER" id="PTHR11177:SF399">
    <property type="entry name" value="CHITINASE 6, ISOFORM C"/>
    <property type="match status" value="1"/>
</dbReference>
<protein>
    <recommendedName>
        <fullName evidence="2">GH18 domain-containing protein</fullName>
    </recommendedName>
</protein>
<dbReference type="AlphaFoldDB" id="A0A8K0KTL1"/>
<dbReference type="EMBL" id="KZ309718">
    <property type="protein sequence ID" value="KAG8239576.1"/>
    <property type="molecule type" value="Genomic_DNA"/>
</dbReference>
<dbReference type="Pfam" id="PF00704">
    <property type="entry name" value="Glyco_hydro_18"/>
    <property type="match status" value="1"/>
</dbReference>
<dbReference type="SUPFAM" id="SSF51445">
    <property type="entry name" value="(Trans)glycosidases"/>
    <property type="match status" value="1"/>
</dbReference>
<dbReference type="OrthoDB" id="10066324at2759"/>
<reference evidence="3" key="2">
    <citation type="submission" date="2017-10" db="EMBL/GenBank/DDBJ databases">
        <title>Ladona fulva Genome sequencing and assembly.</title>
        <authorList>
            <person name="Murali S."/>
            <person name="Richards S."/>
            <person name="Bandaranaike D."/>
            <person name="Bellair M."/>
            <person name="Blankenburg K."/>
            <person name="Chao H."/>
            <person name="Dinh H."/>
            <person name="Doddapaneni H."/>
            <person name="Dugan-Rocha S."/>
            <person name="Elkadiri S."/>
            <person name="Gnanaolivu R."/>
            <person name="Hernandez B."/>
            <person name="Skinner E."/>
            <person name="Javaid M."/>
            <person name="Lee S."/>
            <person name="Li M."/>
            <person name="Ming W."/>
            <person name="Munidasa M."/>
            <person name="Muniz J."/>
            <person name="Nguyen L."/>
            <person name="Hughes D."/>
            <person name="Osuji N."/>
            <person name="Pu L.-L."/>
            <person name="Puazo M."/>
            <person name="Qu C."/>
            <person name="Quiroz J."/>
            <person name="Raj R."/>
            <person name="Weissenberger G."/>
            <person name="Xin Y."/>
            <person name="Zou X."/>
            <person name="Han Y."/>
            <person name="Worley K."/>
            <person name="Muzny D."/>
            <person name="Gibbs R."/>
        </authorList>
    </citation>
    <scope>NUCLEOTIDE SEQUENCE</scope>
    <source>
        <strain evidence="3">Sampled in the wild</strain>
    </source>
</reference>
<dbReference type="InterPro" id="IPR017853">
    <property type="entry name" value="GH"/>
</dbReference>
<dbReference type="InterPro" id="IPR011583">
    <property type="entry name" value="Chitinase_II/V-like_cat"/>
</dbReference>
<feature type="signal peptide" evidence="1">
    <location>
        <begin position="1"/>
        <end position="18"/>
    </location>
</feature>
<evidence type="ECO:0000256" key="1">
    <source>
        <dbReference type="SAM" id="SignalP"/>
    </source>
</evidence>
<feature type="chain" id="PRO_5035434843" description="GH18 domain-containing protein" evidence="1">
    <location>
        <begin position="19"/>
        <end position="375"/>
    </location>
</feature>
<dbReference type="InterPro" id="IPR001223">
    <property type="entry name" value="Glyco_hydro18_cat"/>
</dbReference>
<dbReference type="InterPro" id="IPR050314">
    <property type="entry name" value="Glycosyl_Hydrlase_18"/>
</dbReference>
<dbReference type="GO" id="GO:0004568">
    <property type="term" value="F:chitinase activity"/>
    <property type="evidence" value="ECO:0007669"/>
    <property type="project" value="TreeGrafter"/>
</dbReference>